<proteinExistence type="predicted"/>
<feature type="region of interest" description="Disordered" evidence="1">
    <location>
        <begin position="19"/>
        <end position="47"/>
    </location>
</feature>
<accession>T2JIF8</accession>
<dbReference type="EMBL" id="CAQN01000225">
    <property type="protein sequence ID" value="CCQ65618.1"/>
    <property type="molecule type" value="Genomic_DNA"/>
</dbReference>
<name>T2JIF8_CROWT</name>
<protein>
    <submittedName>
        <fullName evidence="2">Uncharacterized protein</fullName>
    </submittedName>
</protein>
<gene>
    <name evidence="2" type="ORF">CWATWH0402_4310</name>
</gene>
<dbReference type="Proteomes" id="UP000018130">
    <property type="component" value="Unassembled WGS sequence"/>
</dbReference>
<sequence length="47" mass="4879">MGSVSSEFGVRSSEFGVNIFPPTLPISQSPQSPSPPVPQSPVSPPKL</sequence>
<reference evidence="2 3" key="2">
    <citation type="submission" date="2013-09" db="EMBL/GenBank/DDBJ databases">
        <title>Whole genome comparison of six Crocosphaera watsonii strains with differing phenotypes.</title>
        <authorList>
            <person name="Bench S.R."/>
            <person name="Heller P."/>
            <person name="Frank I."/>
            <person name="Arciniega M."/>
            <person name="Shilova I.N."/>
            <person name="Zehr J.P."/>
        </authorList>
    </citation>
    <scope>NUCLEOTIDE SEQUENCE [LARGE SCALE GENOMIC DNA]</scope>
    <source>
        <strain evidence="2 3">WH 0402</strain>
    </source>
</reference>
<feature type="compositionally biased region" description="Pro residues" evidence="1">
    <location>
        <begin position="32"/>
        <end position="47"/>
    </location>
</feature>
<evidence type="ECO:0000313" key="3">
    <source>
        <dbReference type="Proteomes" id="UP000018130"/>
    </source>
</evidence>
<dbReference type="AlphaFoldDB" id="T2JIF8"/>
<reference evidence="2 3" key="1">
    <citation type="submission" date="2013-01" db="EMBL/GenBank/DDBJ databases">
        <authorList>
            <person name="Bench S."/>
        </authorList>
    </citation>
    <scope>NUCLEOTIDE SEQUENCE [LARGE SCALE GENOMIC DNA]</scope>
    <source>
        <strain evidence="2 3">WH 0402</strain>
    </source>
</reference>
<organism evidence="2 3">
    <name type="scientific">Crocosphaera watsonii WH 0402</name>
    <dbReference type="NCBI Taxonomy" id="1284629"/>
    <lineage>
        <taxon>Bacteria</taxon>
        <taxon>Bacillati</taxon>
        <taxon>Cyanobacteriota</taxon>
        <taxon>Cyanophyceae</taxon>
        <taxon>Oscillatoriophycideae</taxon>
        <taxon>Chroococcales</taxon>
        <taxon>Aphanothecaceae</taxon>
        <taxon>Crocosphaera</taxon>
    </lineage>
</organism>
<evidence type="ECO:0000256" key="1">
    <source>
        <dbReference type="SAM" id="MobiDB-lite"/>
    </source>
</evidence>
<comment type="caution">
    <text evidence="2">The sequence shown here is derived from an EMBL/GenBank/DDBJ whole genome shotgun (WGS) entry which is preliminary data.</text>
</comment>
<evidence type="ECO:0000313" key="2">
    <source>
        <dbReference type="EMBL" id="CCQ65618.1"/>
    </source>
</evidence>